<dbReference type="AlphaFoldDB" id="A0A937W3T0"/>
<comment type="caution">
    <text evidence="2">The sequence shown here is derived from an EMBL/GenBank/DDBJ whole genome shotgun (WGS) entry which is preliminary data.</text>
</comment>
<dbReference type="Proteomes" id="UP000712673">
    <property type="component" value="Unassembled WGS sequence"/>
</dbReference>
<dbReference type="Pfam" id="PF05016">
    <property type="entry name" value="ParE_toxin"/>
    <property type="match status" value="1"/>
</dbReference>
<protein>
    <submittedName>
        <fullName evidence="2">Type II toxin-antitoxin system RelE/ParE family toxin</fullName>
    </submittedName>
</protein>
<name>A0A937W3T0_UNCTE</name>
<evidence type="ECO:0000313" key="2">
    <source>
        <dbReference type="EMBL" id="MBM3226428.1"/>
    </source>
</evidence>
<sequence length="106" mass="12538">MTIRRVVFRPAAEDDLAQLYRDITTRSGYPERAIGYVRRIRRFCDTLASFPERGQRRDDVRSGLWVISFERRVIIAYMILDTGDVEIGRIFYGGRDYEAIIREDEE</sequence>
<dbReference type="InterPro" id="IPR007712">
    <property type="entry name" value="RelE/ParE_toxin"/>
</dbReference>
<dbReference type="Gene3D" id="3.30.2310.20">
    <property type="entry name" value="RelE-like"/>
    <property type="match status" value="1"/>
</dbReference>
<evidence type="ECO:0000256" key="1">
    <source>
        <dbReference type="ARBA" id="ARBA00022649"/>
    </source>
</evidence>
<gene>
    <name evidence="2" type="ORF">FJZ47_21910</name>
</gene>
<dbReference type="EMBL" id="VGLS01000906">
    <property type="protein sequence ID" value="MBM3226428.1"/>
    <property type="molecule type" value="Genomic_DNA"/>
</dbReference>
<reference evidence="2" key="1">
    <citation type="submission" date="2019-03" db="EMBL/GenBank/DDBJ databases">
        <title>Lake Tanganyika Metagenome-Assembled Genomes (MAGs).</title>
        <authorList>
            <person name="Tran P."/>
        </authorList>
    </citation>
    <scope>NUCLEOTIDE SEQUENCE</scope>
    <source>
        <strain evidence="2">K_DeepCast_65m_m2_066</strain>
    </source>
</reference>
<organism evidence="2 3">
    <name type="scientific">Tectimicrobiota bacterium</name>
    <dbReference type="NCBI Taxonomy" id="2528274"/>
    <lineage>
        <taxon>Bacteria</taxon>
        <taxon>Pseudomonadati</taxon>
        <taxon>Nitrospinota/Tectimicrobiota group</taxon>
        <taxon>Candidatus Tectimicrobiota</taxon>
    </lineage>
</organism>
<dbReference type="InterPro" id="IPR035093">
    <property type="entry name" value="RelE/ParE_toxin_dom_sf"/>
</dbReference>
<accession>A0A937W3T0</accession>
<keyword evidence="1" id="KW-1277">Toxin-antitoxin system</keyword>
<proteinExistence type="predicted"/>
<evidence type="ECO:0000313" key="3">
    <source>
        <dbReference type="Proteomes" id="UP000712673"/>
    </source>
</evidence>